<dbReference type="GO" id="GO:0007010">
    <property type="term" value="P:cytoskeleton organization"/>
    <property type="evidence" value="ECO:0007669"/>
    <property type="project" value="UniProtKB-ARBA"/>
</dbReference>
<evidence type="ECO:0000256" key="12">
    <source>
        <dbReference type="SAM" id="MobiDB-lite"/>
    </source>
</evidence>
<feature type="binding site" evidence="10">
    <location>
        <position position="98"/>
    </location>
    <ligand>
        <name>ATP</name>
        <dbReference type="ChEBI" id="CHEBI:30616"/>
    </ligand>
</feature>
<keyword evidence="4" id="KW-0808">Transferase</keyword>
<proteinExistence type="inferred from homology"/>
<dbReference type="SMART" id="SM00220">
    <property type="entry name" value="S_TKc"/>
    <property type="match status" value="1"/>
</dbReference>
<reference evidence="15" key="1">
    <citation type="journal article" date="2020" name="J. Eukaryot. Microbiol.">
        <title>De novo Sequencing, Assembly and Annotation of the Transcriptome for the Free-Living Testate Amoeba Arcella intermedia.</title>
        <authorList>
            <person name="Ribeiro G.M."/>
            <person name="Porfirio-Sousa A.L."/>
            <person name="Maurer-Alcala X.X."/>
            <person name="Katz L.A."/>
            <person name="Lahr D.J.G."/>
        </authorList>
    </citation>
    <scope>NUCLEOTIDE SEQUENCE</scope>
</reference>
<feature type="domain" description="Protein kinase" evidence="13">
    <location>
        <begin position="63"/>
        <end position="365"/>
    </location>
</feature>
<feature type="compositionally biased region" description="Polar residues" evidence="12">
    <location>
        <begin position="446"/>
        <end position="466"/>
    </location>
</feature>
<dbReference type="GO" id="GO:0005524">
    <property type="term" value="F:ATP binding"/>
    <property type="evidence" value="ECO:0007669"/>
    <property type="project" value="UniProtKB-UniRule"/>
</dbReference>
<dbReference type="InterPro" id="IPR011009">
    <property type="entry name" value="Kinase-like_dom_sf"/>
</dbReference>
<dbReference type="PROSITE" id="PS51285">
    <property type="entry name" value="AGC_KINASE_CTER"/>
    <property type="match status" value="1"/>
</dbReference>
<keyword evidence="7 10" id="KW-0067">ATP-binding</keyword>
<comment type="similarity">
    <text evidence="11">Belongs to the protein kinase superfamily.</text>
</comment>
<dbReference type="PROSITE" id="PS00107">
    <property type="entry name" value="PROTEIN_KINASE_ATP"/>
    <property type="match status" value="1"/>
</dbReference>
<evidence type="ECO:0000256" key="4">
    <source>
        <dbReference type="ARBA" id="ARBA00022679"/>
    </source>
</evidence>
<keyword evidence="3" id="KW-0597">Phosphoprotein</keyword>
<evidence type="ECO:0000256" key="9">
    <source>
        <dbReference type="ARBA" id="ARBA00048679"/>
    </source>
</evidence>
<accession>A0A6B2L2Q8</accession>
<evidence type="ECO:0000256" key="10">
    <source>
        <dbReference type="PROSITE-ProRule" id="PRU10141"/>
    </source>
</evidence>
<organism evidence="15">
    <name type="scientific">Arcella intermedia</name>
    <dbReference type="NCBI Taxonomy" id="1963864"/>
    <lineage>
        <taxon>Eukaryota</taxon>
        <taxon>Amoebozoa</taxon>
        <taxon>Tubulinea</taxon>
        <taxon>Elardia</taxon>
        <taxon>Arcellinida</taxon>
        <taxon>Sphaerothecina</taxon>
        <taxon>Arcellidae</taxon>
        <taxon>Arcella</taxon>
    </lineage>
</organism>
<keyword evidence="5 10" id="KW-0547">Nucleotide-binding</keyword>
<evidence type="ECO:0000256" key="1">
    <source>
        <dbReference type="ARBA" id="ARBA00012513"/>
    </source>
</evidence>
<evidence type="ECO:0000256" key="2">
    <source>
        <dbReference type="ARBA" id="ARBA00022527"/>
    </source>
</evidence>
<evidence type="ECO:0000256" key="8">
    <source>
        <dbReference type="ARBA" id="ARBA00047899"/>
    </source>
</evidence>
<evidence type="ECO:0000259" key="14">
    <source>
        <dbReference type="PROSITE" id="PS51285"/>
    </source>
</evidence>
<evidence type="ECO:0000256" key="7">
    <source>
        <dbReference type="ARBA" id="ARBA00022840"/>
    </source>
</evidence>
<evidence type="ECO:0000256" key="11">
    <source>
        <dbReference type="RuleBase" id="RU000304"/>
    </source>
</evidence>
<keyword evidence="2 11" id="KW-0723">Serine/threonine-protein kinase</keyword>
<dbReference type="Gene3D" id="1.10.510.10">
    <property type="entry name" value="Transferase(Phosphotransferase) domain 1"/>
    <property type="match status" value="1"/>
</dbReference>
<dbReference type="PROSITE" id="PS00108">
    <property type="entry name" value="PROTEIN_KINASE_ST"/>
    <property type="match status" value="1"/>
</dbReference>
<comment type="catalytic activity">
    <reaction evidence="8">
        <text>L-threonyl-[protein] + ATP = O-phospho-L-threonyl-[protein] + ADP + H(+)</text>
        <dbReference type="Rhea" id="RHEA:46608"/>
        <dbReference type="Rhea" id="RHEA-COMP:11060"/>
        <dbReference type="Rhea" id="RHEA-COMP:11605"/>
        <dbReference type="ChEBI" id="CHEBI:15378"/>
        <dbReference type="ChEBI" id="CHEBI:30013"/>
        <dbReference type="ChEBI" id="CHEBI:30616"/>
        <dbReference type="ChEBI" id="CHEBI:61977"/>
        <dbReference type="ChEBI" id="CHEBI:456216"/>
        <dbReference type="EC" id="2.7.11.1"/>
    </reaction>
</comment>
<dbReference type="FunFam" id="3.30.200.20:FF:000192">
    <property type="entry name" value="Serine/threonine-protein kinase cot-1"/>
    <property type="match status" value="1"/>
</dbReference>
<dbReference type="InterPro" id="IPR008271">
    <property type="entry name" value="Ser/Thr_kinase_AS"/>
</dbReference>
<dbReference type="InterPro" id="IPR000961">
    <property type="entry name" value="AGC-kinase_C"/>
</dbReference>
<protein>
    <recommendedName>
        <fullName evidence="1">non-specific serine/threonine protein kinase</fullName>
        <ecNumber evidence="1">2.7.11.1</ecNumber>
    </recommendedName>
</protein>
<dbReference type="EMBL" id="GIBP01002226">
    <property type="protein sequence ID" value="NDV31195.1"/>
    <property type="molecule type" value="Transcribed_RNA"/>
</dbReference>
<dbReference type="FunFam" id="1.10.510.10:FF:000024">
    <property type="entry name" value="Probable serine/threonine-protein kinase cot-1"/>
    <property type="match status" value="1"/>
</dbReference>
<sequence length="485" mass="56161">MYIDSYYRNLIEKTENRQKRQESLQNEIKNLSPEEAKEKELALSQAESENLRLSRHKISIKDFVNVRLIGRGAFGEVRVVRKKQWPGEEPTEKVYAMKIMNKDFMIQKNQLAHARAERDAMVEHDDPGIVKLYFSFQDFRFLYFVMEYLPGGDLMNLLIKREILSEAETRFYITELIEAVQAIHRHGYIHRDLKPDNILIGADGHIKLSDFGLCTSGAESHLSSFYNAVVPSNFDKAKQSSTEIKTKPSLERRNSWKRMRKTMSYSTVGTSNYMAPEILLEKGYGPEVDWWSVGVILYECLIGYAPFSCEDTTETCIMILEFKQSLDFPNEPHITDEAYDLIKNCLLVEQEERVSYDELASHPWFTGTNFKTIRQQKAPWVPELDSEVDTSNFDDFEDDNADFFFGDDYTEGFEDPTAKPLKDWDPKHLPFVGWTFKRFEPKDRPSVNSVFQSGTDSGHATTTQSNEAEDKKAKKGKIAVWSRKK</sequence>
<evidence type="ECO:0000256" key="3">
    <source>
        <dbReference type="ARBA" id="ARBA00022553"/>
    </source>
</evidence>
<feature type="region of interest" description="Disordered" evidence="12">
    <location>
        <begin position="442"/>
        <end position="485"/>
    </location>
</feature>
<evidence type="ECO:0000256" key="6">
    <source>
        <dbReference type="ARBA" id="ARBA00022777"/>
    </source>
</evidence>
<dbReference type="InterPro" id="IPR017441">
    <property type="entry name" value="Protein_kinase_ATP_BS"/>
</dbReference>
<name>A0A6B2L2Q8_9EUKA</name>
<dbReference type="PROSITE" id="PS50011">
    <property type="entry name" value="PROTEIN_KINASE_DOM"/>
    <property type="match status" value="1"/>
</dbReference>
<dbReference type="Gene3D" id="3.30.200.20">
    <property type="entry name" value="Phosphorylase Kinase, domain 1"/>
    <property type="match status" value="1"/>
</dbReference>
<dbReference type="PANTHER" id="PTHR22988">
    <property type="entry name" value="MYOTONIC DYSTROPHY S/T KINASE-RELATED"/>
    <property type="match status" value="1"/>
</dbReference>
<dbReference type="SUPFAM" id="SSF56112">
    <property type="entry name" value="Protein kinase-like (PK-like)"/>
    <property type="match status" value="1"/>
</dbReference>
<dbReference type="GO" id="GO:0004674">
    <property type="term" value="F:protein serine/threonine kinase activity"/>
    <property type="evidence" value="ECO:0007669"/>
    <property type="project" value="UniProtKB-KW"/>
</dbReference>
<dbReference type="InterPro" id="IPR000719">
    <property type="entry name" value="Prot_kinase_dom"/>
</dbReference>
<feature type="domain" description="AGC-kinase C-terminal" evidence="14">
    <location>
        <begin position="366"/>
        <end position="446"/>
    </location>
</feature>
<dbReference type="InterPro" id="IPR050839">
    <property type="entry name" value="Rho-assoc_Ser/Thr_Kinase"/>
</dbReference>
<feature type="compositionally biased region" description="Basic residues" evidence="12">
    <location>
        <begin position="473"/>
        <end position="485"/>
    </location>
</feature>
<evidence type="ECO:0000256" key="5">
    <source>
        <dbReference type="ARBA" id="ARBA00022741"/>
    </source>
</evidence>
<dbReference type="EC" id="2.7.11.1" evidence="1"/>
<dbReference type="PANTHER" id="PTHR22988:SF76">
    <property type="entry name" value="CHROMOSOME UNDETERMINED SCAFFOLD_135, WHOLE GENOME SHOTGUN SEQUENCE"/>
    <property type="match status" value="1"/>
</dbReference>
<dbReference type="AlphaFoldDB" id="A0A6B2L2Q8"/>
<dbReference type="Pfam" id="PF00069">
    <property type="entry name" value="Pkinase"/>
    <property type="match status" value="2"/>
</dbReference>
<evidence type="ECO:0000313" key="15">
    <source>
        <dbReference type="EMBL" id="NDV31195.1"/>
    </source>
</evidence>
<evidence type="ECO:0000259" key="13">
    <source>
        <dbReference type="PROSITE" id="PS50011"/>
    </source>
</evidence>
<keyword evidence="6" id="KW-0418">Kinase</keyword>
<dbReference type="SMART" id="SM00133">
    <property type="entry name" value="S_TK_X"/>
    <property type="match status" value="1"/>
</dbReference>
<comment type="catalytic activity">
    <reaction evidence="9">
        <text>L-seryl-[protein] + ATP = O-phospho-L-seryl-[protein] + ADP + H(+)</text>
        <dbReference type="Rhea" id="RHEA:17989"/>
        <dbReference type="Rhea" id="RHEA-COMP:9863"/>
        <dbReference type="Rhea" id="RHEA-COMP:11604"/>
        <dbReference type="ChEBI" id="CHEBI:15378"/>
        <dbReference type="ChEBI" id="CHEBI:29999"/>
        <dbReference type="ChEBI" id="CHEBI:30616"/>
        <dbReference type="ChEBI" id="CHEBI:83421"/>
        <dbReference type="ChEBI" id="CHEBI:456216"/>
        <dbReference type="EC" id="2.7.11.1"/>
    </reaction>
</comment>